<name>A0A6B3W5L2_9BACI</name>
<evidence type="ECO:0000313" key="3">
    <source>
        <dbReference type="Proteomes" id="UP000472971"/>
    </source>
</evidence>
<evidence type="ECO:0000313" key="2">
    <source>
        <dbReference type="EMBL" id="NEY83031.1"/>
    </source>
</evidence>
<reference evidence="2 3" key="1">
    <citation type="submission" date="2020-02" db="EMBL/GenBank/DDBJ databases">
        <title>Bacillus aquiflavi sp. nov., isolated from yellow water of strong flavor Chinese baijiu in Yibin region of China.</title>
        <authorList>
            <person name="Xie J."/>
        </authorList>
    </citation>
    <scope>NUCLEOTIDE SEQUENCE [LARGE SCALE GENOMIC DNA]</scope>
    <source>
        <strain evidence="2 3">3H-10</strain>
    </source>
</reference>
<protein>
    <submittedName>
        <fullName evidence="2">Uncharacterized protein</fullName>
    </submittedName>
</protein>
<dbReference type="RefSeq" id="WP_163243432.1">
    <property type="nucleotide sequence ID" value="NZ_CP082780.1"/>
</dbReference>
<keyword evidence="3" id="KW-1185">Reference proteome</keyword>
<reference evidence="1 4" key="2">
    <citation type="submission" date="2020-07" db="EMBL/GenBank/DDBJ databases">
        <authorList>
            <person name="Feng H."/>
        </authorList>
    </citation>
    <scope>NUCLEOTIDE SEQUENCE [LARGE SCALE GENOMIC DNA]</scope>
    <source>
        <strain evidence="1">S-12</strain>
        <strain evidence="4">s-12</strain>
    </source>
</reference>
<accession>A0A6B3W5L2</accession>
<proteinExistence type="predicted"/>
<dbReference type="EMBL" id="JAAIWN010000064">
    <property type="protein sequence ID" value="NEY83031.1"/>
    <property type="molecule type" value="Genomic_DNA"/>
</dbReference>
<dbReference type="AlphaFoldDB" id="A0A6B3W5L2"/>
<dbReference type="EMBL" id="JACEIO010000062">
    <property type="protein sequence ID" value="MBA4538671.1"/>
    <property type="molecule type" value="Genomic_DNA"/>
</dbReference>
<evidence type="ECO:0000313" key="1">
    <source>
        <dbReference type="EMBL" id="MBA4538671.1"/>
    </source>
</evidence>
<dbReference type="Proteomes" id="UP000570010">
    <property type="component" value="Unassembled WGS sequence"/>
</dbReference>
<comment type="caution">
    <text evidence="2">The sequence shown here is derived from an EMBL/GenBank/DDBJ whole genome shotgun (WGS) entry which is preliminary data.</text>
</comment>
<evidence type="ECO:0000313" key="4">
    <source>
        <dbReference type="Proteomes" id="UP000570010"/>
    </source>
</evidence>
<gene>
    <name evidence="2" type="ORF">G4D64_16395</name>
    <name evidence="1" type="ORF">H1Z61_16455</name>
</gene>
<organism evidence="2 3">
    <name type="scientific">Bacillus aquiflavi</name>
    <dbReference type="NCBI Taxonomy" id="2672567"/>
    <lineage>
        <taxon>Bacteria</taxon>
        <taxon>Bacillati</taxon>
        <taxon>Bacillota</taxon>
        <taxon>Bacilli</taxon>
        <taxon>Bacillales</taxon>
        <taxon>Bacillaceae</taxon>
        <taxon>Bacillus</taxon>
    </lineage>
</organism>
<dbReference type="Proteomes" id="UP000472971">
    <property type="component" value="Unassembled WGS sequence"/>
</dbReference>
<sequence length="113" mass="13645">MDNERSIKVTERIFELQNFDHKKPILNYYVDYFFQVDSQFFTLFHNLIINEQQKGEIVEAMKEESLNFAKENILLLNHLESRVDELVRELESQINEMNLQDMTITYKEHVKDS</sequence>